<dbReference type="SUPFAM" id="SSF53218">
    <property type="entry name" value="Molybdenum cofactor biosynthesis proteins"/>
    <property type="match status" value="1"/>
</dbReference>
<evidence type="ECO:0000313" key="6">
    <source>
        <dbReference type="EMBL" id="NWK56708.1"/>
    </source>
</evidence>
<dbReference type="UniPathway" id="UPA00344"/>
<dbReference type="Gene3D" id="3.90.105.10">
    <property type="entry name" value="Molybdopterin biosynthesis moea protein, domain 2"/>
    <property type="match status" value="1"/>
</dbReference>
<evidence type="ECO:0000256" key="4">
    <source>
        <dbReference type="RuleBase" id="RU365090"/>
    </source>
</evidence>
<keyword evidence="4 6" id="KW-0808">Transferase</keyword>
<keyword evidence="4" id="KW-0460">Magnesium</keyword>
<reference evidence="6 7" key="1">
    <citation type="submission" date="2020-07" db="EMBL/GenBank/DDBJ databases">
        <title>Roseicoccus Jingziensis gen. nov., sp. nov., isolated from coastal seawater.</title>
        <authorList>
            <person name="Feng X."/>
        </authorList>
    </citation>
    <scope>NUCLEOTIDE SEQUENCE [LARGE SCALE GENOMIC DNA]</scope>
    <source>
        <strain evidence="6 7">N1E253</strain>
    </source>
</reference>
<dbReference type="InterPro" id="IPR036425">
    <property type="entry name" value="MoaB/Mog-like_dom_sf"/>
</dbReference>
<dbReference type="SMART" id="SM00852">
    <property type="entry name" value="MoCF_biosynth"/>
    <property type="match status" value="1"/>
</dbReference>
<dbReference type="InterPro" id="IPR036135">
    <property type="entry name" value="MoeA_linker/N_sf"/>
</dbReference>
<dbReference type="InterPro" id="IPR036688">
    <property type="entry name" value="MoeA_C_domain_IV_sf"/>
</dbReference>
<dbReference type="SUPFAM" id="SSF63882">
    <property type="entry name" value="MoeA N-terminal region -like"/>
    <property type="match status" value="1"/>
</dbReference>
<dbReference type="InterPro" id="IPR001453">
    <property type="entry name" value="MoaB/Mog_dom"/>
</dbReference>
<dbReference type="GO" id="GO:0005829">
    <property type="term" value="C:cytosol"/>
    <property type="evidence" value="ECO:0007669"/>
    <property type="project" value="TreeGrafter"/>
</dbReference>
<dbReference type="EC" id="2.10.1.1" evidence="4"/>
<dbReference type="Gene3D" id="2.40.340.10">
    <property type="entry name" value="MoeA, C-terminal, domain IV"/>
    <property type="match status" value="1"/>
</dbReference>
<evidence type="ECO:0000313" key="7">
    <source>
        <dbReference type="Proteomes" id="UP000557872"/>
    </source>
</evidence>
<dbReference type="GO" id="GO:0006777">
    <property type="term" value="P:Mo-molybdopterin cofactor biosynthetic process"/>
    <property type="evidence" value="ECO:0007669"/>
    <property type="project" value="UniProtKB-UniRule"/>
</dbReference>
<proteinExistence type="inferred from homology"/>
<dbReference type="GO" id="GO:0061599">
    <property type="term" value="F:molybdopterin molybdotransferase activity"/>
    <property type="evidence" value="ECO:0007669"/>
    <property type="project" value="UniProtKB-UniRule"/>
</dbReference>
<keyword evidence="4" id="KW-0501">Molybdenum cofactor biosynthesis</keyword>
<gene>
    <name evidence="6" type="ORF">HW115_13880</name>
</gene>
<organism evidence="6 7">
    <name type="scientific">Oceaniferula marina</name>
    <dbReference type="NCBI Taxonomy" id="2748318"/>
    <lineage>
        <taxon>Bacteria</taxon>
        <taxon>Pseudomonadati</taxon>
        <taxon>Verrucomicrobiota</taxon>
        <taxon>Verrucomicrobiia</taxon>
        <taxon>Verrucomicrobiales</taxon>
        <taxon>Verrucomicrobiaceae</taxon>
        <taxon>Oceaniferula</taxon>
    </lineage>
</organism>
<sequence>MQQLITVTEAEQIIQSHLLPISRTEAVSLTEAGGRYLKQAIRADRPLPPFDRVMMDGIAIRHSAHQLGKRHFSIAATQAAGDTPVKLTDKVTCIEVMTGGVLPEGCDCVIPVEEITVSQNEATVRVGYSPLKGQHIHRRGSDTAEGAILVETGQCLQSPELTIAASCGVTEPTVAALPNITLISTGDELVAPEQIPGPHQIRRSHATALRCSIAAEKLGHVSEQHLADDPAQLETALKAALKTSDLLVLTGGVSRGKYDFVAPVLQQLLGKPKFHGIAQRPGKPMAFWAAPHHPPVFALPGNPVSVMACAARYLFPALRQILGGSSSHVDSLPTHGTFNCPPQFTGLIPCRLLNGTLELVPPSNSGNFLSMAGTHGIAEVPGKLTRTNLENHLTRFYPWG</sequence>
<dbReference type="Pfam" id="PF00994">
    <property type="entry name" value="MoCF_biosynth"/>
    <property type="match status" value="1"/>
</dbReference>
<dbReference type="Proteomes" id="UP000557872">
    <property type="component" value="Unassembled WGS sequence"/>
</dbReference>
<keyword evidence="4" id="KW-0479">Metal-binding</keyword>
<evidence type="ECO:0000256" key="3">
    <source>
        <dbReference type="ARBA" id="ARBA00047317"/>
    </source>
</evidence>
<comment type="function">
    <text evidence="1 4">Catalyzes the insertion of molybdate into adenylated molybdopterin with the concomitant release of AMP.</text>
</comment>
<comment type="pathway">
    <text evidence="4">Cofactor biosynthesis; molybdopterin biosynthesis.</text>
</comment>
<dbReference type="EMBL" id="JACBAZ010000005">
    <property type="protein sequence ID" value="NWK56708.1"/>
    <property type="molecule type" value="Genomic_DNA"/>
</dbReference>
<comment type="catalytic activity">
    <reaction evidence="3">
        <text>adenylyl-molybdopterin + molybdate = Mo-molybdopterin + AMP + H(+)</text>
        <dbReference type="Rhea" id="RHEA:35047"/>
        <dbReference type="ChEBI" id="CHEBI:15378"/>
        <dbReference type="ChEBI" id="CHEBI:36264"/>
        <dbReference type="ChEBI" id="CHEBI:62727"/>
        <dbReference type="ChEBI" id="CHEBI:71302"/>
        <dbReference type="ChEBI" id="CHEBI:456215"/>
        <dbReference type="EC" id="2.10.1.1"/>
    </reaction>
</comment>
<dbReference type="Pfam" id="PF03453">
    <property type="entry name" value="MoeA_N"/>
    <property type="match status" value="1"/>
</dbReference>
<name>A0A851GG03_9BACT</name>
<protein>
    <recommendedName>
        <fullName evidence="4">Molybdopterin molybdenumtransferase</fullName>
        <ecNumber evidence="4">2.10.1.1</ecNumber>
    </recommendedName>
</protein>
<keyword evidence="4" id="KW-0500">Molybdenum</keyword>
<dbReference type="RefSeq" id="WP_178933505.1">
    <property type="nucleotide sequence ID" value="NZ_JACBAZ010000005.1"/>
</dbReference>
<comment type="cofactor">
    <cofactor evidence="4">
        <name>Mg(2+)</name>
        <dbReference type="ChEBI" id="CHEBI:18420"/>
    </cofactor>
</comment>
<dbReference type="InterPro" id="IPR005110">
    <property type="entry name" value="MoeA_linker/N"/>
</dbReference>
<keyword evidence="7" id="KW-1185">Reference proteome</keyword>
<evidence type="ECO:0000259" key="5">
    <source>
        <dbReference type="SMART" id="SM00852"/>
    </source>
</evidence>
<comment type="caution">
    <text evidence="6">The sequence shown here is derived from an EMBL/GenBank/DDBJ whole genome shotgun (WGS) entry which is preliminary data.</text>
</comment>
<dbReference type="InterPro" id="IPR038987">
    <property type="entry name" value="MoeA-like"/>
</dbReference>
<feature type="domain" description="MoaB/Mog" evidence="5">
    <location>
        <begin position="181"/>
        <end position="320"/>
    </location>
</feature>
<accession>A0A851GG03</accession>
<dbReference type="Gene3D" id="3.40.980.10">
    <property type="entry name" value="MoaB/Mog-like domain"/>
    <property type="match status" value="1"/>
</dbReference>
<dbReference type="GO" id="GO:0046872">
    <property type="term" value="F:metal ion binding"/>
    <property type="evidence" value="ECO:0007669"/>
    <property type="project" value="UniProtKB-UniRule"/>
</dbReference>
<evidence type="ECO:0000256" key="1">
    <source>
        <dbReference type="ARBA" id="ARBA00002901"/>
    </source>
</evidence>
<dbReference type="CDD" id="cd00887">
    <property type="entry name" value="MoeA"/>
    <property type="match status" value="1"/>
</dbReference>
<dbReference type="Gene3D" id="2.170.190.11">
    <property type="entry name" value="Molybdopterin biosynthesis moea protein, domain 3"/>
    <property type="match status" value="1"/>
</dbReference>
<dbReference type="AlphaFoldDB" id="A0A851GG03"/>
<dbReference type="PANTHER" id="PTHR10192:SF5">
    <property type="entry name" value="GEPHYRIN"/>
    <property type="match status" value="1"/>
</dbReference>
<comment type="similarity">
    <text evidence="2 4">Belongs to the MoeA family.</text>
</comment>
<evidence type="ECO:0000256" key="2">
    <source>
        <dbReference type="ARBA" id="ARBA00010763"/>
    </source>
</evidence>
<dbReference type="PANTHER" id="PTHR10192">
    <property type="entry name" value="MOLYBDOPTERIN BIOSYNTHESIS PROTEIN"/>
    <property type="match status" value="1"/>
</dbReference>